<reference evidence="2" key="2">
    <citation type="submission" date="2021-04" db="EMBL/GenBank/DDBJ databases">
        <authorList>
            <person name="Gilroy R."/>
        </authorList>
    </citation>
    <scope>NUCLEOTIDE SEQUENCE</scope>
    <source>
        <strain evidence="2">CHK188-16595</strain>
    </source>
</reference>
<feature type="transmembrane region" description="Helical" evidence="1">
    <location>
        <begin position="246"/>
        <end position="267"/>
    </location>
</feature>
<feature type="transmembrane region" description="Helical" evidence="1">
    <location>
        <begin position="151"/>
        <end position="172"/>
    </location>
</feature>
<gene>
    <name evidence="2" type="ORF">IAA37_01520</name>
</gene>
<organism evidence="2 3">
    <name type="scientific">Candidatus Eubacterium faecale</name>
    <dbReference type="NCBI Taxonomy" id="2838568"/>
    <lineage>
        <taxon>Bacteria</taxon>
        <taxon>Bacillati</taxon>
        <taxon>Bacillota</taxon>
        <taxon>Clostridia</taxon>
        <taxon>Eubacteriales</taxon>
        <taxon>Eubacteriaceae</taxon>
        <taxon>Eubacterium</taxon>
    </lineage>
</organism>
<keyword evidence="1" id="KW-0472">Membrane</keyword>
<accession>A0A9D2MHT4</accession>
<sequence length="322" mass="36309">MSRKTHKTSVGGQALIEGVMMQGPRGMATAVRKPDGEILTEYHTIKLLRNKNKFFNIPIIRGIVGFVESMIMGYKTLMYSAEVSGMEDFEEEDMSKFERWLNDKCGEKLVSIVAAIGSVLGIALAFFIFFYLPVLVFNKANEWSGGAITDFQSLIEGSMKIIIFVIYIAAVSRMKDIKRLFMYHGAEHKSIACYEAGLDLTVENAKKCTRFHPRCGTSFIFVVLIFSIIFYTIIAKIFPAIAAVRILWLLLKLLFLPVIMGICYEFIRYAGRHDNLFVKIVSAPGLWMQRLTTKEPTDDILEVGIAAIKAVITDNPEDDEIK</sequence>
<dbReference type="InterPro" id="IPR010787">
    <property type="entry name" value="DUF1385"/>
</dbReference>
<evidence type="ECO:0000313" key="3">
    <source>
        <dbReference type="Proteomes" id="UP000823877"/>
    </source>
</evidence>
<comment type="caution">
    <text evidence="2">The sequence shown here is derived from an EMBL/GenBank/DDBJ whole genome shotgun (WGS) entry which is preliminary data.</text>
</comment>
<feature type="transmembrane region" description="Helical" evidence="1">
    <location>
        <begin position="109"/>
        <end position="131"/>
    </location>
</feature>
<dbReference type="EMBL" id="DWXN01000002">
    <property type="protein sequence ID" value="HJB74336.1"/>
    <property type="molecule type" value="Genomic_DNA"/>
</dbReference>
<evidence type="ECO:0000256" key="1">
    <source>
        <dbReference type="SAM" id="Phobius"/>
    </source>
</evidence>
<reference evidence="2" key="1">
    <citation type="journal article" date="2021" name="PeerJ">
        <title>Extensive microbial diversity within the chicken gut microbiome revealed by metagenomics and culture.</title>
        <authorList>
            <person name="Gilroy R."/>
            <person name="Ravi A."/>
            <person name="Getino M."/>
            <person name="Pursley I."/>
            <person name="Horton D.L."/>
            <person name="Alikhan N.F."/>
            <person name="Baker D."/>
            <person name="Gharbi K."/>
            <person name="Hall N."/>
            <person name="Watson M."/>
            <person name="Adriaenssens E.M."/>
            <person name="Foster-Nyarko E."/>
            <person name="Jarju S."/>
            <person name="Secka A."/>
            <person name="Antonio M."/>
            <person name="Oren A."/>
            <person name="Chaudhuri R.R."/>
            <person name="La Ragione R."/>
            <person name="Hildebrand F."/>
            <person name="Pallen M.J."/>
        </authorList>
    </citation>
    <scope>NUCLEOTIDE SEQUENCE</scope>
    <source>
        <strain evidence="2">CHK188-16595</strain>
    </source>
</reference>
<keyword evidence="1" id="KW-1133">Transmembrane helix</keyword>
<dbReference type="Pfam" id="PF07136">
    <property type="entry name" value="DUF1385"/>
    <property type="match status" value="1"/>
</dbReference>
<dbReference type="PANTHER" id="PTHR42867">
    <property type="entry name" value="MEMBRANE PROTEIN-RELATED"/>
    <property type="match status" value="1"/>
</dbReference>
<feature type="transmembrane region" description="Helical" evidence="1">
    <location>
        <begin position="215"/>
        <end position="234"/>
    </location>
</feature>
<evidence type="ECO:0000313" key="2">
    <source>
        <dbReference type="EMBL" id="HJB74336.1"/>
    </source>
</evidence>
<name>A0A9D2MHT4_9FIRM</name>
<dbReference type="AlphaFoldDB" id="A0A9D2MHT4"/>
<keyword evidence="1" id="KW-0812">Transmembrane</keyword>
<dbReference type="PANTHER" id="PTHR42867:SF1">
    <property type="entry name" value="MEMBRANE PROTEIN-RELATED"/>
    <property type="match status" value="1"/>
</dbReference>
<protein>
    <submittedName>
        <fullName evidence="2">DUF1385 domain-containing protein</fullName>
    </submittedName>
</protein>
<dbReference type="Proteomes" id="UP000823877">
    <property type="component" value="Unassembled WGS sequence"/>
</dbReference>
<proteinExistence type="predicted"/>